<dbReference type="InterPro" id="IPR036249">
    <property type="entry name" value="Thioredoxin-like_sf"/>
</dbReference>
<comment type="caution">
    <text evidence="3">The sequence shown here is derived from an EMBL/GenBank/DDBJ whole genome shotgun (WGS) entry which is preliminary data.</text>
</comment>
<dbReference type="PANTHER" id="PTHR37170:SF1">
    <property type="entry name" value="GLUTAREDOXIN-LIKE PROTEIN"/>
    <property type="match status" value="1"/>
</dbReference>
<dbReference type="Gene3D" id="3.40.30.10">
    <property type="entry name" value="Glutaredoxin"/>
    <property type="match status" value="2"/>
</dbReference>
<reference evidence="3 4" key="1">
    <citation type="journal article" date="2018" name="Syst. Appl. Microbiol.">
        <title>A new symbiotic nanoarchaeote (Candidatus Nanoclepta minutus) and its host (Zestosphaera tikiterensis gen. nov., sp. nov.) from a New Zealand hot spring.</title>
        <authorList>
            <person name="St John E."/>
            <person name="Liu Y."/>
            <person name="Podar M."/>
            <person name="Stott M.B."/>
            <person name="Meneghin J."/>
            <person name="Chen Z."/>
            <person name="Lagutin K."/>
            <person name="Mitchell K."/>
            <person name="Reysenbach A.L."/>
        </authorList>
    </citation>
    <scope>NUCLEOTIDE SEQUENCE [LARGE SCALE GENOMIC DNA]</scope>
    <source>
        <strain evidence="3">NZ3</strain>
    </source>
</reference>
<feature type="domain" description="Thioredoxin-like fold" evidence="2">
    <location>
        <begin position="139"/>
        <end position="218"/>
    </location>
</feature>
<comment type="similarity">
    <text evidence="1">Belongs to the glutaredoxin family.</text>
</comment>
<dbReference type="SUPFAM" id="SSF52833">
    <property type="entry name" value="Thioredoxin-like"/>
    <property type="match status" value="2"/>
</dbReference>
<organism evidence="3 4">
    <name type="scientific">Candidatus Nanoclepta minutus</name>
    <dbReference type="NCBI Taxonomy" id="1940235"/>
    <lineage>
        <taxon>Archaea</taxon>
        <taxon>Nanobdellota</taxon>
        <taxon>Candidatus Nanoclepta</taxon>
    </lineage>
</organism>
<sequence length="224" mass="25414">MAVLSDSDKEALKKIFEENLNSEVEIEIILDYEKNPEVSKIAEELFTEIKSLSNKILINFVRSDIDKVLEEKKLRIDTYGNRKGPIIIFSKYPNIVWYGLPAGEEFPVFLEQILHISSEHIHLPLEAAKVIHEVSRPLDILIFVTPTCPYCPIATHGSSMFSMVNKNIRTIIVEATEFPELSEKFNVYAVPKIAILGDGKVLDSWEGALPEVEFARRIKKVEGS</sequence>
<protein>
    <recommendedName>
        <fullName evidence="2">Thioredoxin-like fold domain-containing protein</fullName>
    </recommendedName>
</protein>
<dbReference type="EMBL" id="MWMI01000005">
    <property type="protein sequence ID" value="RIB35145.1"/>
    <property type="molecule type" value="Genomic_DNA"/>
</dbReference>
<gene>
    <name evidence="3" type="ORF">BXU00_03020</name>
</gene>
<evidence type="ECO:0000313" key="4">
    <source>
        <dbReference type="Proteomes" id="UP000266622"/>
    </source>
</evidence>
<evidence type="ECO:0000313" key="3">
    <source>
        <dbReference type="EMBL" id="RIB35145.1"/>
    </source>
</evidence>
<dbReference type="Proteomes" id="UP000266622">
    <property type="component" value="Unassembled WGS sequence"/>
</dbReference>
<evidence type="ECO:0000259" key="2">
    <source>
        <dbReference type="Pfam" id="PF13192"/>
    </source>
</evidence>
<dbReference type="AlphaFoldDB" id="A0A397WM38"/>
<proteinExistence type="inferred from homology"/>
<accession>A0A397WM38</accession>
<name>A0A397WM38_9ARCH</name>
<dbReference type="Pfam" id="PF13192">
    <property type="entry name" value="Thioredoxin_3"/>
    <property type="match status" value="1"/>
</dbReference>
<dbReference type="PANTHER" id="PTHR37170">
    <property type="entry name" value="GLUTAREDOXIN-RELATED"/>
    <property type="match status" value="1"/>
</dbReference>
<evidence type="ECO:0000256" key="1">
    <source>
        <dbReference type="ARBA" id="ARBA00007787"/>
    </source>
</evidence>
<dbReference type="InterPro" id="IPR012336">
    <property type="entry name" value="Thioredoxin-like_fold"/>
</dbReference>